<accession>A0A024FSV8</accession>
<reference evidence="1 2" key="1">
    <citation type="submission" date="2012-05" db="EMBL/GenBank/DDBJ databases">
        <title>Recombination and specialization in a pathogen metapopulation.</title>
        <authorList>
            <person name="Gardiner A."/>
            <person name="Kemen E."/>
            <person name="Schultz-Larsen T."/>
            <person name="MacLean D."/>
            <person name="Van Oosterhout C."/>
            <person name="Jones J.D.G."/>
        </authorList>
    </citation>
    <scope>NUCLEOTIDE SEQUENCE [LARGE SCALE GENOMIC DNA]</scope>
    <source>
        <strain evidence="1 2">Ac Nc2</strain>
    </source>
</reference>
<evidence type="ECO:0000313" key="2">
    <source>
        <dbReference type="Proteomes" id="UP000053237"/>
    </source>
</evidence>
<sequence>MLHWLYRMVYERLCNHFIFPVLPLRFPYIDNRTVLAGFPVAIRSLNYNSNHLKIVSPLHHYFYPKASLSTSASIRASFSIIHTIEKPYPCLQRPTHAHLSHFNSYWNERVRSSKILTISVIASIHSGCYQTIDAACNKSYFSQFSKWVVDHYLIQLRLCCESPALLL</sequence>
<proteinExistence type="predicted"/>
<name>A0A024FSV8_9STRA</name>
<dbReference type="AlphaFoldDB" id="A0A024FSV8"/>
<evidence type="ECO:0000313" key="1">
    <source>
        <dbReference type="EMBL" id="CCI10118.1"/>
    </source>
</evidence>
<gene>
    <name evidence="1" type="ORF">BN9_059890</name>
</gene>
<organism evidence="1 2">
    <name type="scientific">Albugo candida</name>
    <dbReference type="NCBI Taxonomy" id="65357"/>
    <lineage>
        <taxon>Eukaryota</taxon>
        <taxon>Sar</taxon>
        <taxon>Stramenopiles</taxon>
        <taxon>Oomycota</taxon>
        <taxon>Peronosporomycetes</taxon>
        <taxon>Albuginales</taxon>
        <taxon>Albuginaceae</taxon>
        <taxon>Albugo</taxon>
    </lineage>
</organism>
<keyword evidence="2" id="KW-1185">Reference proteome</keyword>
<dbReference type="Proteomes" id="UP000053237">
    <property type="component" value="Unassembled WGS sequence"/>
</dbReference>
<dbReference type="InParanoid" id="A0A024FSV8"/>
<protein>
    <submittedName>
        <fullName evidence="1">Uncharacterized protein</fullName>
    </submittedName>
</protein>
<dbReference type="EMBL" id="CAIX01000089">
    <property type="protein sequence ID" value="CCI10118.1"/>
    <property type="molecule type" value="Genomic_DNA"/>
</dbReference>
<comment type="caution">
    <text evidence="1">The sequence shown here is derived from an EMBL/GenBank/DDBJ whole genome shotgun (WGS) entry which is preliminary data.</text>
</comment>